<dbReference type="AlphaFoldDB" id="A0A9W6WDN0"/>
<dbReference type="EMBL" id="BSTX01000004">
    <property type="protein sequence ID" value="GLZ81005.1"/>
    <property type="molecule type" value="Genomic_DNA"/>
</dbReference>
<keyword evidence="6" id="KW-0449">Lipoprotein</keyword>
<evidence type="ECO:0000313" key="9">
    <source>
        <dbReference type="Proteomes" id="UP001165079"/>
    </source>
</evidence>
<sequence>MALAVGVTLLAAAGCGKPPDDSKDGGSGAFTACMVTDTGGVDDKSFNASVWKGLQDAKGADGDVNPSYVSSNSEADYEPNLNASVDKGCKLIVAVGGLMSDATKKVAQANPNSHFAIVDAKIDLPNVYSMEFNTAQAAFQAGYLAAGMSQTKKVATWGGMKIPPVTIFMDGFADGVAYYNSKKGTSVEVLGWDVKAQNGSFTNNFADQTAGKTLTDSLVAQGADVVMPVAGNSSLGAANVAKDKGGALTLVWVDFDGCTAAPEYCPYFLTSVVKEIPGIVQQATVDAAKGTFRTGAYVGQLNNQGVKIAPYHDFDAKVPAELKAEVVQVGADISAGTIQITSPSQPS</sequence>
<feature type="domain" description="ABC transporter substrate-binding protein PnrA-like" evidence="7">
    <location>
        <begin position="32"/>
        <end position="309"/>
    </location>
</feature>
<dbReference type="Gene3D" id="3.40.50.2300">
    <property type="match status" value="2"/>
</dbReference>
<evidence type="ECO:0000259" key="7">
    <source>
        <dbReference type="Pfam" id="PF02608"/>
    </source>
</evidence>
<evidence type="ECO:0000256" key="3">
    <source>
        <dbReference type="ARBA" id="ARBA00022475"/>
    </source>
</evidence>
<evidence type="ECO:0000256" key="1">
    <source>
        <dbReference type="ARBA" id="ARBA00004193"/>
    </source>
</evidence>
<evidence type="ECO:0000313" key="8">
    <source>
        <dbReference type="EMBL" id="GLZ81005.1"/>
    </source>
</evidence>
<protein>
    <submittedName>
        <fullName evidence="8">BMP family ABC transporter substrate-binding protein</fullName>
    </submittedName>
</protein>
<dbReference type="PANTHER" id="PTHR34296:SF2">
    <property type="entry name" value="ABC TRANSPORTER GUANOSINE-BINDING PROTEIN NUPN"/>
    <property type="match status" value="1"/>
</dbReference>
<evidence type="ECO:0000256" key="5">
    <source>
        <dbReference type="ARBA" id="ARBA00023136"/>
    </source>
</evidence>
<organism evidence="8 9">
    <name type="scientific">Actinorhabdospora filicis</name>
    <dbReference type="NCBI Taxonomy" id="1785913"/>
    <lineage>
        <taxon>Bacteria</taxon>
        <taxon>Bacillati</taxon>
        <taxon>Actinomycetota</taxon>
        <taxon>Actinomycetes</taxon>
        <taxon>Micromonosporales</taxon>
        <taxon>Micromonosporaceae</taxon>
        <taxon>Actinorhabdospora</taxon>
    </lineage>
</organism>
<evidence type="ECO:0000256" key="6">
    <source>
        <dbReference type="ARBA" id="ARBA00023288"/>
    </source>
</evidence>
<keyword evidence="9" id="KW-1185">Reference proteome</keyword>
<keyword evidence="5" id="KW-0472">Membrane</keyword>
<dbReference type="InterPro" id="IPR050957">
    <property type="entry name" value="BMP_lipoprotein"/>
</dbReference>
<dbReference type="GO" id="GO:0005886">
    <property type="term" value="C:plasma membrane"/>
    <property type="evidence" value="ECO:0007669"/>
    <property type="project" value="UniProtKB-SubCell"/>
</dbReference>
<comment type="subcellular location">
    <subcellularLocation>
        <location evidence="1">Cell membrane</location>
        <topology evidence="1">Lipid-anchor</topology>
    </subcellularLocation>
</comment>
<proteinExistence type="inferred from homology"/>
<dbReference type="SUPFAM" id="SSF53822">
    <property type="entry name" value="Periplasmic binding protein-like I"/>
    <property type="match status" value="1"/>
</dbReference>
<comment type="similarity">
    <text evidence="2">Belongs to the BMP lipoprotein family.</text>
</comment>
<dbReference type="InterPro" id="IPR028082">
    <property type="entry name" value="Peripla_BP_I"/>
</dbReference>
<keyword evidence="3" id="KW-1003">Cell membrane</keyword>
<comment type="caution">
    <text evidence="8">The sequence shown here is derived from an EMBL/GenBank/DDBJ whole genome shotgun (WGS) entry which is preliminary data.</text>
</comment>
<name>A0A9W6WDN0_9ACTN</name>
<dbReference type="PANTHER" id="PTHR34296">
    <property type="entry name" value="TRANSCRIPTIONAL ACTIVATOR PROTEIN MED"/>
    <property type="match status" value="1"/>
</dbReference>
<gene>
    <name evidence="8" type="ORF">Afil01_58120</name>
</gene>
<evidence type="ECO:0000256" key="2">
    <source>
        <dbReference type="ARBA" id="ARBA00008610"/>
    </source>
</evidence>
<accession>A0A9W6WDN0</accession>
<dbReference type="Proteomes" id="UP001165079">
    <property type="component" value="Unassembled WGS sequence"/>
</dbReference>
<keyword evidence="4" id="KW-0732">Signal</keyword>
<reference evidence="8" key="1">
    <citation type="submission" date="2023-03" db="EMBL/GenBank/DDBJ databases">
        <title>Actinorhabdospora filicis NBRC 111898.</title>
        <authorList>
            <person name="Ichikawa N."/>
            <person name="Sato H."/>
            <person name="Tonouchi N."/>
        </authorList>
    </citation>
    <scope>NUCLEOTIDE SEQUENCE</scope>
    <source>
        <strain evidence="8">NBRC 111898</strain>
    </source>
</reference>
<evidence type="ECO:0000256" key="4">
    <source>
        <dbReference type="ARBA" id="ARBA00022729"/>
    </source>
</evidence>
<dbReference type="Pfam" id="PF02608">
    <property type="entry name" value="Bmp"/>
    <property type="match status" value="1"/>
</dbReference>
<dbReference type="CDD" id="cd06354">
    <property type="entry name" value="PBP1_PrnA-like"/>
    <property type="match status" value="1"/>
</dbReference>
<dbReference type="InterPro" id="IPR003760">
    <property type="entry name" value="PnrA-like"/>
</dbReference>